<evidence type="ECO:0000256" key="2">
    <source>
        <dbReference type="PROSITE-ProRule" id="PRU00191"/>
    </source>
</evidence>
<feature type="domain" description="SH2" evidence="4">
    <location>
        <begin position="595"/>
        <end position="697"/>
    </location>
</feature>
<dbReference type="EMBL" id="JAZDUA010000466">
    <property type="protein sequence ID" value="KAK7792193.1"/>
    <property type="molecule type" value="Genomic_DNA"/>
</dbReference>
<evidence type="ECO:0000259" key="4">
    <source>
        <dbReference type="PROSITE" id="PS50001"/>
    </source>
</evidence>
<feature type="compositionally biased region" description="Low complexity" evidence="3">
    <location>
        <begin position="531"/>
        <end position="540"/>
    </location>
</feature>
<feature type="compositionally biased region" description="Polar residues" evidence="3">
    <location>
        <begin position="407"/>
        <end position="423"/>
    </location>
</feature>
<name>A0AAN9V601_9ORTH</name>
<dbReference type="InterPro" id="IPR051751">
    <property type="entry name" value="Immunoreceptor_sig_adapters"/>
</dbReference>
<dbReference type="InterPro" id="IPR013761">
    <property type="entry name" value="SAM/pointed_sf"/>
</dbReference>
<protein>
    <recommendedName>
        <fullName evidence="4">SH2 domain-containing protein</fullName>
    </recommendedName>
</protein>
<feature type="compositionally biased region" description="Polar residues" evidence="3">
    <location>
        <begin position="513"/>
        <end position="528"/>
    </location>
</feature>
<feature type="compositionally biased region" description="Basic and acidic residues" evidence="3">
    <location>
        <begin position="541"/>
        <end position="551"/>
    </location>
</feature>
<reference evidence="5 6" key="1">
    <citation type="submission" date="2024-03" db="EMBL/GenBank/DDBJ databases">
        <title>The genome assembly and annotation of the cricket Gryllus longicercus Weissman &amp; Gray.</title>
        <authorList>
            <person name="Szrajer S."/>
            <person name="Gray D."/>
            <person name="Ylla G."/>
        </authorList>
    </citation>
    <scope>NUCLEOTIDE SEQUENCE [LARGE SCALE GENOMIC DNA]</scope>
    <source>
        <strain evidence="5">DAG 2021-001</strain>
        <tissue evidence="5">Whole body minus gut</tissue>
    </source>
</reference>
<dbReference type="SMART" id="SM00252">
    <property type="entry name" value="SH2"/>
    <property type="match status" value="1"/>
</dbReference>
<dbReference type="GO" id="GO:0035556">
    <property type="term" value="P:intracellular signal transduction"/>
    <property type="evidence" value="ECO:0007669"/>
    <property type="project" value="TreeGrafter"/>
</dbReference>
<evidence type="ECO:0000256" key="1">
    <source>
        <dbReference type="ARBA" id="ARBA00022999"/>
    </source>
</evidence>
<dbReference type="GO" id="GO:0007169">
    <property type="term" value="P:cell surface receptor protein tyrosine kinase signaling pathway"/>
    <property type="evidence" value="ECO:0007669"/>
    <property type="project" value="TreeGrafter"/>
</dbReference>
<keyword evidence="6" id="KW-1185">Reference proteome</keyword>
<dbReference type="GO" id="GO:0005737">
    <property type="term" value="C:cytoplasm"/>
    <property type="evidence" value="ECO:0007669"/>
    <property type="project" value="UniProtKB-ARBA"/>
</dbReference>
<dbReference type="InterPro" id="IPR036860">
    <property type="entry name" value="SH2_dom_sf"/>
</dbReference>
<dbReference type="PROSITE" id="PS50001">
    <property type="entry name" value="SH2"/>
    <property type="match status" value="1"/>
</dbReference>
<evidence type="ECO:0000313" key="6">
    <source>
        <dbReference type="Proteomes" id="UP001378592"/>
    </source>
</evidence>
<gene>
    <name evidence="5" type="ORF">R5R35_005147</name>
</gene>
<evidence type="ECO:0000313" key="5">
    <source>
        <dbReference type="EMBL" id="KAK7792193.1"/>
    </source>
</evidence>
<accession>A0AAN9V601</accession>
<dbReference type="AlphaFoldDB" id="A0AAN9V601"/>
<dbReference type="PANTHER" id="PTHR14098:SF14">
    <property type="entry name" value="SH2 DOMAIN-CONTAINING PROTEIN"/>
    <property type="match status" value="1"/>
</dbReference>
<dbReference type="SUPFAM" id="SSF55550">
    <property type="entry name" value="SH2 domain"/>
    <property type="match status" value="1"/>
</dbReference>
<evidence type="ECO:0000256" key="3">
    <source>
        <dbReference type="SAM" id="MobiDB-lite"/>
    </source>
</evidence>
<feature type="region of interest" description="Disordered" evidence="3">
    <location>
        <begin position="390"/>
        <end position="435"/>
    </location>
</feature>
<dbReference type="Gene3D" id="3.30.505.10">
    <property type="entry name" value="SH2 domain"/>
    <property type="match status" value="1"/>
</dbReference>
<feature type="region of interest" description="Disordered" evidence="3">
    <location>
        <begin position="351"/>
        <end position="373"/>
    </location>
</feature>
<dbReference type="InterPro" id="IPR000980">
    <property type="entry name" value="SH2"/>
</dbReference>
<dbReference type="Proteomes" id="UP001378592">
    <property type="component" value="Unassembled WGS sequence"/>
</dbReference>
<dbReference type="SUPFAM" id="SSF47769">
    <property type="entry name" value="SAM/Pointed domain"/>
    <property type="match status" value="1"/>
</dbReference>
<dbReference type="PANTHER" id="PTHR14098">
    <property type="entry name" value="SH2 DOMAIN CONTAINING PROTEIN"/>
    <property type="match status" value="1"/>
</dbReference>
<proteinExistence type="predicted"/>
<organism evidence="5 6">
    <name type="scientific">Gryllus longicercus</name>
    <dbReference type="NCBI Taxonomy" id="2509291"/>
    <lineage>
        <taxon>Eukaryota</taxon>
        <taxon>Metazoa</taxon>
        <taxon>Ecdysozoa</taxon>
        <taxon>Arthropoda</taxon>
        <taxon>Hexapoda</taxon>
        <taxon>Insecta</taxon>
        <taxon>Pterygota</taxon>
        <taxon>Neoptera</taxon>
        <taxon>Polyneoptera</taxon>
        <taxon>Orthoptera</taxon>
        <taxon>Ensifera</taxon>
        <taxon>Gryllidea</taxon>
        <taxon>Grylloidea</taxon>
        <taxon>Gryllidae</taxon>
        <taxon>Gryllinae</taxon>
        <taxon>Gryllus</taxon>
    </lineage>
</organism>
<feature type="compositionally biased region" description="Pro residues" evidence="3">
    <location>
        <begin position="492"/>
        <end position="502"/>
    </location>
</feature>
<feature type="compositionally biased region" description="Low complexity" evidence="3">
    <location>
        <begin position="558"/>
        <end position="572"/>
    </location>
</feature>
<sequence length="704" mass="78682">MTEKNHFAALQEIRCWSIEDVTYALNNNGLSECVEACKKRDINGDKLLELSEMKLGLWKKDLSIPNIRKLASFIQDISKMPAKFTLCSTSSNSDDAWDTDFETEDDDYHEAETIPHAINVEKQLHPIQNPSQENGNLEVQNLVNKTFNTQTDDNHVSPINRLSTCLSRSKVNIPSVFSTSQLPQNGSSTNTSLGKVIKPPFLKYNGVAESVRNDLANEGKNVKPTIPSRPPSLHVSSSRDIIQSTLPKPPAFDKEGSVLRDICDKLQLEPDIMDEYESIDEDLINARSIKNQISQFNGVSNLTQSVHQNSQESTCKALIPQSSGRDPSPASSLHRNQLYIAKKINSLTQQISKTDQNTEIPRKSPILPPAQIKKQEELSKNVPFINQEILRKSPVPLPPRNEKKQDISPTSTLTLTSQKNSQKTNEENSEATVTPRLSKEYDDSIFNEESIRNDTCDDAPHEEFYESIPEHITTKRNNVESCEYADGYLLPKAPPSLPPKPQQTPLCVKSSEKGNITESNGTSGSLWSFGSLKQKSQQKTQQEKSSQDGKKNNTLPMPRSYASESPRPSASRPLPPPPPDGGVQRVVKIPLIQMPWYFNVDRARGEEILRNSEDGTFMIRPSSKTQNALTLTLKYGKRPFNICVRHRPDGRFALGTAKPTEQTFSSVEELVNHYKTNELLLYSNGKQAGIVVLTSPPRKDPSSQ</sequence>
<keyword evidence="1 2" id="KW-0727">SH2 domain</keyword>
<dbReference type="Pfam" id="PF00017">
    <property type="entry name" value="SH2"/>
    <property type="match status" value="1"/>
</dbReference>
<comment type="caution">
    <text evidence="5">The sequence shown here is derived from an EMBL/GenBank/DDBJ whole genome shotgun (WGS) entry which is preliminary data.</text>
</comment>
<dbReference type="Gene3D" id="1.10.150.50">
    <property type="entry name" value="Transcription Factor, Ets-1"/>
    <property type="match status" value="1"/>
</dbReference>
<feature type="region of interest" description="Disordered" evidence="3">
    <location>
        <begin position="490"/>
        <end position="584"/>
    </location>
</feature>